<dbReference type="EMBL" id="JAQSIO010000001">
    <property type="protein sequence ID" value="MDD0813061.1"/>
    <property type="molecule type" value="Genomic_DNA"/>
</dbReference>
<dbReference type="PANTHER" id="PTHR43531">
    <property type="entry name" value="PROTEIN ICFG"/>
    <property type="match status" value="1"/>
</dbReference>
<keyword evidence="3" id="KW-0807">Transducer</keyword>
<proteinExistence type="inferred from homology"/>
<dbReference type="RefSeq" id="WP_273924598.1">
    <property type="nucleotide sequence ID" value="NZ_JAQSIO010000001.1"/>
</dbReference>
<accession>A0ABT5MD65</accession>
<evidence type="ECO:0000313" key="7">
    <source>
        <dbReference type="EMBL" id="MDD0813061.1"/>
    </source>
</evidence>
<keyword evidence="8" id="KW-1185">Reference proteome</keyword>
<organism evidence="7 8">
    <name type="scientific">Curvibacter microcysteis</name>
    <dbReference type="NCBI Taxonomy" id="3026419"/>
    <lineage>
        <taxon>Bacteria</taxon>
        <taxon>Pseudomonadati</taxon>
        <taxon>Pseudomonadota</taxon>
        <taxon>Betaproteobacteria</taxon>
        <taxon>Burkholderiales</taxon>
        <taxon>Comamonadaceae</taxon>
        <taxon>Curvibacter</taxon>
    </lineage>
</organism>
<dbReference type="CDD" id="cd19411">
    <property type="entry name" value="MCP2201-like_sensor"/>
    <property type="match status" value="1"/>
</dbReference>
<evidence type="ECO:0000256" key="4">
    <source>
        <dbReference type="SAM" id="Phobius"/>
    </source>
</evidence>
<feature type="transmembrane region" description="Helical" evidence="4">
    <location>
        <begin position="212"/>
        <end position="230"/>
    </location>
</feature>
<feature type="domain" description="Methyl-accepting transducer" evidence="5">
    <location>
        <begin position="290"/>
        <end position="519"/>
    </location>
</feature>
<dbReference type="CDD" id="cd06225">
    <property type="entry name" value="HAMP"/>
    <property type="match status" value="1"/>
</dbReference>
<name>A0ABT5MD65_9BURK</name>
<reference evidence="7 8" key="1">
    <citation type="submission" date="2023-02" db="EMBL/GenBank/DDBJ databases">
        <title>Bacterial whole genome sequence for Curvibacter sp. HBC28.</title>
        <authorList>
            <person name="Le V."/>
            <person name="Ko S.-R."/>
            <person name="Ahn C.-Y."/>
            <person name="Oh H.-M."/>
        </authorList>
    </citation>
    <scope>NUCLEOTIDE SEQUENCE [LARGE SCALE GENOMIC DNA]</scope>
    <source>
        <strain evidence="7 8">HBC28</strain>
    </source>
</reference>
<evidence type="ECO:0000313" key="8">
    <source>
        <dbReference type="Proteomes" id="UP001528672"/>
    </source>
</evidence>
<feature type="domain" description="HAMP" evidence="6">
    <location>
        <begin position="233"/>
        <end position="285"/>
    </location>
</feature>
<dbReference type="Pfam" id="PF00015">
    <property type="entry name" value="MCPsignal"/>
    <property type="match status" value="1"/>
</dbReference>
<dbReference type="PROSITE" id="PS50885">
    <property type="entry name" value="HAMP"/>
    <property type="match status" value="1"/>
</dbReference>
<dbReference type="SMART" id="SM00283">
    <property type="entry name" value="MA"/>
    <property type="match status" value="1"/>
</dbReference>
<keyword evidence="4" id="KW-0472">Membrane</keyword>
<dbReference type="Pfam" id="PF00672">
    <property type="entry name" value="HAMP"/>
    <property type="match status" value="1"/>
</dbReference>
<keyword evidence="4" id="KW-1133">Transmembrane helix</keyword>
<comment type="caution">
    <text evidence="7">The sequence shown here is derived from an EMBL/GenBank/DDBJ whole genome shotgun (WGS) entry which is preliminary data.</text>
</comment>
<dbReference type="SMART" id="SM00304">
    <property type="entry name" value="HAMP"/>
    <property type="match status" value="2"/>
</dbReference>
<dbReference type="Proteomes" id="UP001528672">
    <property type="component" value="Unassembled WGS sequence"/>
</dbReference>
<dbReference type="PANTHER" id="PTHR43531:SF14">
    <property type="entry name" value="METHYL-ACCEPTING CHEMOTAXIS PROTEIN I-RELATED"/>
    <property type="match status" value="1"/>
</dbReference>
<dbReference type="Gene3D" id="1.10.287.950">
    <property type="entry name" value="Methyl-accepting chemotaxis protein"/>
    <property type="match status" value="1"/>
</dbReference>
<dbReference type="InterPro" id="IPR024478">
    <property type="entry name" value="HlyB_4HB_MCP"/>
</dbReference>
<protein>
    <submittedName>
        <fullName evidence="7">Methyl-accepting chemotaxis protein</fullName>
    </submittedName>
</protein>
<dbReference type="SUPFAM" id="SSF58104">
    <property type="entry name" value="Methyl-accepting chemotaxis protein (MCP) signaling domain"/>
    <property type="match status" value="1"/>
</dbReference>
<dbReference type="InterPro" id="IPR051310">
    <property type="entry name" value="MCP_chemotaxis"/>
</dbReference>
<dbReference type="InterPro" id="IPR047347">
    <property type="entry name" value="YvaQ-like_sensor"/>
</dbReference>
<dbReference type="InterPro" id="IPR004089">
    <property type="entry name" value="MCPsignal_dom"/>
</dbReference>
<keyword evidence="4" id="KW-0812">Transmembrane</keyword>
<dbReference type="PRINTS" id="PR00260">
    <property type="entry name" value="CHEMTRNSDUCR"/>
</dbReference>
<dbReference type="Pfam" id="PF12729">
    <property type="entry name" value="4HB_MCP_1"/>
    <property type="match status" value="1"/>
</dbReference>
<evidence type="ECO:0000259" key="6">
    <source>
        <dbReference type="PROSITE" id="PS50885"/>
    </source>
</evidence>
<gene>
    <name evidence="7" type="ORF">PSQ39_00295</name>
</gene>
<sequence length="554" mass="58155">MTSFSTAAPFTDAPLGAAPLLSQAPRHSLRQRLLATFGMVLVLSLIGAGFGVWSLYQVDEATRQVIEDKLPSERLVADAYRLQSLNAERYKAMALSSEPEVGEILAQDIQSTQVQYEALMAQLNERLPAAADQQLLQRIATAGADFQKARTELVAARDSGLTERIRKVFSQRFQPSAANLLGALKDLGQAQRQAIDEAGATVGGLSASARQALLGFSAAALLLGGVLSMWQVRRIAQPIRVASHTAERVAALDLRDDIEGHSRDEAGQLLLALGSMQGSLRRLVALIRQSAHNIGHASSEIAHGNSDLSLRTEQAASSLQQTAAALEGMSQTLQQSTAAAGQAERMATEAAEVAQQGGALVDQMVHTMTEIHQASGRVEDIVGVIDSIAFQTNILALNAAVEAARAGESGRGFAVVAAEVRQLAGRSASAAKEIKGLIGNSVQRIEAGATLANQTGSTMNRVVGAVQGVAQALGAIAQATADQSRDIAQINTAVARLDEMTQQNSALVEQSAAASDGLNQQARELSGMISQFVLPEGASQGGPALTWDGQPQRA</sequence>
<feature type="transmembrane region" description="Helical" evidence="4">
    <location>
        <begin position="33"/>
        <end position="56"/>
    </location>
</feature>
<dbReference type="InterPro" id="IPR003660">
    <property type="entry name" value="HAMP_dom"/>
</dbReference>
<keyword evidence="1" id="KW-0488">Methylation</keyword>
<evidence type="ECO:0000256" key="3">
    <source>
        <dbReference type="PROSITE-ProRule" id="PRU00284"/>
    </source>
</evidence>
<comment type="similarity">
    <text evidence="2">Belongs to the methyl-accepting chemotaxis (MCP) protein family.</text>
</comment>
<evidence type="ECO:0000256" key="2">
    <source>
        <dbReference type="ARBA" id="ARBA00029447"/>
    </source>
</evidence>
<evidence type="ECO:0000256" key="1">
    <source>
        <dbReference type="ARBA" id="ARBA00022481"/>
    </source>
</evidence>
<dbReference type="CDD" id="cd11386">
    <property type="entry name" value="MCP_signal"/>
    <property type="match status" value="1"/>
</dbReference>
<dbReference type="InterPro" id="IPR004090">
    <property type="entry name" value="Chemotax_Me-accpt_rcpt"/>
</dbReference>
<evidence type="ECO:0000259" key="5">
    <source>
        <dbReference type="PROSITE" id="PS50111"/>
    </source>
</evidence>
<dbReference type="PROSITE" id="PS50111">
    <property type="entry name" value="CHEMOTAXIS_TRANSDUC_2"/>
    <property type="match status" value="1"/>
</dbReference>